<protein>
    <submittedName>
        <fullName evidence="1">Uncharacterized protein</fullName>
    </submittedName>
</protein>
<reference evidence="1" key="1">
    <citation type="journal article" date="2015" name="Nature">
        <title>Complex archaea that bridge the gap between prokaryotes and eukaryotes.</title>
        <authorList>
            <person name="Spang A."/>
            <person name="Saw J.H."/>
            <person name="Jorgensen S.L."/>
            <person name="Zaremba-Niedzwiedzka K."/>
            <person name="Martijn J."/>
            <person name="Lind A.E."/>
            <person name="van Eijk R."/>
            <person name="Schleper C."/>
            <person name="Guy L."/>
            <person name="Ettema T.J."/>
        </authorList>
    </citation>
    <scope>NUCLEOTIDE SEQUENCE</scope>
</reference>
<organism evidence="1">
    <name type="scientific">marine sediment metagenome</name>
    <dbReference type="NCBI Taxonomy" id="412755"/>
    <lineage>
        <taxon>unclassified sequences</taxon>
        <taxon>metagenomes</taxon>
        <taxon>ecological metagenomes</taxon>
    </lineage>
</organism>
<dbReference type="AlphaFoldDB" id="A0A0F9V0A5"/>
<comment type="caution">
    <text evidence="1">The sequence shown here is derived from an EMBL/GenBank/DDBJ whole genome shotgun (WGS) entry which is preliminary data.</text>
</comment>
<proteinExistence type="predicted"/>
<accession>A0A0F9V0A5</accession>
<name>A0A0F9V0A5_9ZZZZ</name>
<evidence type="ECO:0000313" key="1">
    <source>
        <dbReference type="EMBL" id="KKN66926.1"/>
    </source>
</evidence>
<gene>
    <name evidence="1" type="ORF">LCGC14_0467010</name>
</gene>
<sequence length="143" mass="16314">MNWPVIIEIPLEVPSGNAYRQGGKYHHWASYAALRMACNGFISGNLGAPKLHRLQKWVEKNRPKMRVQFTCYRKRRIEQDNLDAGLKPVRDCLVIPKKSHPSGLGLIVDDSEQWLVEGTPKQILVPRGMRGFTRIEISPVEVL</sequence>
<dbReference type="EMBL" id="LAZR01000487">
    <property type="protein sequence ID" value="KKN66926.1"/>
    <property type="molecule type" value="Genomic_DNA"/>
</dbReference>